<evidence type="ECO:0000313" key="2">
    <source>
        <dbReference type="Proteomes" id="UP000003684"/>
    </source>
</evidence>
<comment type="caution">
    <text evidence="1">The sequence shown here is derived from an EMBL/GenBank/DDBJ whole genome shotgun (WGS) entry which is preliminary data.</text>
</comment>
<accession>D1YLF5</accession>
<dbReference type="Gene3D" id="2.70.40.10">
    <property type="match status" value="1"/>
</dbReference>
<evidence type="ECO:0000313" key="1">
    <source>
        <dbReference type="EMBL" id="EFB62059.1"/>
    </source>
</evidence>
<sequence>MKKRGFEIVSKYRNAGLHLPQRQTIASAGYDFECAQDIVLPSIWCMNFVRIFRLIRNSHELNERDLELAEKVLKPF</sequence>
<protein>
    <submittedName>
        <fullName evidence="1">Uncharacterized protein</fullName>
    </submittedName>
</protein>
<proteinExistence type="predicted"/>
<reference evidence="1 2" key="1">
    <citation type="submission" date="2009-12" db="EMBL/GenBank/DDBJ databases">
        <title>Genome Sequence of Lactobacillus gasseri 224-1.</title>
        <authorList>
            <person name="Durkin A.S."/>
            <person name="Madupu R."/>
            <person name="Torralba M."/>
            <person name="Methe B."/>
            <person name="Sutton G."/>
            <person name="Strausberg R.L."/>
            <person name="Nelson K.E."/>
        </authorList>
    </citation>
    <scope>NUCLEOTIDE SEQUENCE [LARGE SCALE GENOMIC DNA]</scope>
    <source>
        <strain evidence="1 2">224-1</strain>
    </source>
</reference>
<dbReference type="InterPro" id="IPR036157">
    <property type="entry name" value="dUTPase-like_sf"/>
</dbReference>
<dbReference type="EMBL" id="ADFT01000034">
    <property type="protein sequence ID" value="EFB62059.1"/>
    <property type="molecule type" value="Genomic_DNA"/>
</dbReference>
<dbReference type="Proteomes" id="UP000003684">
    <property type="component" value="Unassembled WGS sequence"/>
</dbReference>
<organism evidence="1 2">
    <name type="scientific">Lactobacillus gasseri 224-1</name>
    <dbReference type="NCBI Taxonomy" id="679196"/>
    <lineage>
        <taxon>Bacteria</taxon>
        <taxon>Bacillati</taxon>
        <taxon>Bacillota</taxon>
        <taxon>Bacilli</taxon>
        <taxon>Lactobacillales</taxon>
        <taxon>Lactobacillaceae</taxon>
        <taxon>Lactobacillus</taxon>
    </lineage>
</organism>
<gene>
    <name evidence="1" type="ORF">HMPREF9209_1997</name>
</gene>
<name>D1YLF5_LACGS</name>
<dbReference type="SUPFAM" id="SSF51283">
    <property type="entry name" value="dUTPase-like"/>
    <property type="match status" value="1"/>
</dbReference>
<dbReference type="AlphaFoldDB" id="D1YLF5"/>